<dbReference type="PANTHER" id="PTHR47074">
    <property type="entry name" value="BNAC02G40300D PROTEIN"/>
    <property type="match status" value="1"/>
</dbReference>
<name>A0ABR2E9X6_9ROSI</name>
<evidence type="ECO:0000313" key="2">
    <source>
        <dbReference type="EMBL" id="KAK8554116.1"/>
    </source>
</evidence>
<protein>
    <recommendedName>
        <fullName evidence="1">RNase H type-1 domain-containing protein</fullName>
    </recommendedName>
</protein>
<dbReference type="InterPro" id="IPR012337">
    <property type="entry name" value="RNaseH-like_sf"/>
</dbReference>
<comment type="caution">
    <text evidence="2">The sequence shown here is derived from an EMBL/GenBank/DDBJ whole genome shotgun (WGS) entry which is preliminary data.</text>
</comment>
<dbReference type="Gene3D" id="3.30.420.10">
    <property type="entry name" value="Ribonuclease H-like superfamily/Ribonuclease H"/>
    <property type="match status" value="1"/>
</dbReference>
<dbReference type="InterPro" id="IPR044730">
    <property type="entry name" value="RNase_H-like_dom_plant"/>
</dbReference>
<proteinExistence type="predicted"/>
<sequence length="350" mass="39867">MGISTPFAKVSDLIDQDTCSWKEPIVRQLFTVEHANRILCMPLSSSSSTDSLIWRFENHGLYSIHSGYYFLINSSPGLAEGSDHRSANRNNSFFNALWKLDVEISCVLCGREMETNEHLVCSCSFTRRLMQELGLIFDMPSSTPDWITWFSQLFKQLPKHKCAIFVTTIWALLYYQNNKVHDHSSQSIKEIASFVMHTILVSHRERTSISGAIVRDTNGYIMAASTFPHSYVSDHEMVEVRACEQAVSLARNLGFRRVIFEGDSLNVISKLKNPANDLSDISVILKNIHDQRSSFHSLSFLQVKRNGNEATHLLAKKGRKFTSKRIWIEEAPTCVEATVISNRWWVDLVA</sequence>
<dbReference type="InterPro" id="IPR052929">
    <property type="entry name" value="RNase_H-like_EbsB-rel"/>
</dbReference>
<reference evidence="2 3" key="1">
    <citation type="journal article" date="2024" name="G3 (Bethesda)">
        <title>Genome assembly of Hibiscus sabdariffa L. provides insights into metabolisms of medicinal natural products.</title>
        <authorList>
            <person name="Kim T."/>
        </authorList>
    </citation>
    <scope>NUCLEOTIDE SEQUENCE [LARGE SCALE GENOMIC DNA]</scope>
    <source>
        <strain evidence="2">TK-2024</strain>
        <tissue evidence="2">Old leaves</tissue>
    </source>
</reference>
<organism evidence="2 3">
    <name type="scientific">Hibiscus sabdariffa</name>
    <name type="common">roselle</name>
    <dbReference type="NCBI Taxonomy" id="183260"/>
    <lineage>
        <taxon>Eukaryota</taxon>
        <taxon>Viridiplantae</taxon>
        <taxon>Streptophyta</taxon>
        <taxon>Embryophyta</taxon>
        <taxon>Tracheophyta</taxon>
        <taxon>Spermatophyta</taxon>
        <taxon>Magnoliopsida</taxon>
        <taxon>eudicotyledons</taxon>
        <taxon>Gunneridae</taxon>
        <taxon>Pentapetalae</taxon>
        <taxon>rosids</taxon>
        <taxon>malvids</taxon>
        <taxon>Malvales</taxon>
        <taxon>Malvaceae</taxon>
        <taxon>Malvoideae</taxon>
        <taxon>Hibiscus</taxon>
    </lineage>
</organism>
<dbReference type="InterPro" id="IPR002156">
    <property type="entry name" value="RNaseH_domain"/>
</dbReference>
<dbReference type="InterPro" id="IPR036397">
    <property type="entry name" value="RNaseH_sf"/>
</dbReference>
<dbReference type="EMBL" id="JBBPBM010000019">
    <property type="protein sequence ID" value="KAK8554116.1"/>
    <property type="molecule type" value="Genomic_DNA"/>
</dbReference>
<feature type="domain" description="RNase H type-1" evidence="1">
    <location>
        <begin position="202"/>
        <end position="317"/>
    </location>
</feature>
<dbReference type="Pfam" id="PF13456">
    <property type="entry name" value="RVT_3"/>
    <property type="match status" value="1"/>
</dbReference>
<dbReference type="PANTHER" id="PTHR47074:SF61">
    <property type="entry name" value="RNASE H TYPE-1 DOMAIN-CONTAINING PROTEIN"/>
    <property type="match status" value="1"/>
</dbReference>
<dbReference type="SUPFAM" id="SSF53098">
    <property type="entry name" value="Ribonuclease H-like"/>
    <property type="match status" value="1"/>
</dbReference>
<accession>A0ABR2E9X6</accession>
<dbReference type="CDD" id="cd06222">
    <property type="entry name" value="RNase_H_like"/>
    <property type="match status" value="1"/>
</dbReference>
<evidence type="ECO:0000313" key="3">
    <source>
        <dbReference type="Proteomes" id="UP001472677"/>
    </source>
</evidence>
<gene>
    <name evidence="2" type="ORF">V6N12_031090</name>
</gene>
<dbReference type="Proteomes" id="UP001472677">
    <property type="component" value="Unassembled WGS sequence"/>
</dbReference>
<evidence type="ECO:0000259" key="1">
    <source>
        <dbReference type="Pfam" id="PF13456"/>
    </source>
</evidence>
<keyword evidence="3" id="KW-1185">Reference proteome</keyword>